<dbReference type="OrthoDB" id="9805309at2"/>
<gene>
    <name evidence="2" type="ORF">EY643_06600</name>
</gene>
<dbReference type="KEGG" id="halc:EY643_06600"/>
<dbReference type="CDD" id="cd00093">
    <property type="entry name" value="HTH_XRE"/>
    <property type="match status" value="1"/>
</dbReference>
<evidence type="ECO:0000313" key="2">
    <source>
        <dbReference type="EMBL" id="QFU75346.1"/>
    </source>
</evidence>
<organism evidence="2 3">
    <name type="scientific">Halioglobus maricola</name>
    <dbReference type="NCBI Taxonomy" id="2601894"/>
    <lineage>
        <taxon>Bacteria</taxon>
        <taxon>Pseudomonadati</taxon>
        <taxon>Pseudomonadota</taxon>
        <taxon>Gammaproteobacteria</taxon>
        <taxon>Cellvibrionales</taxon>
        <taxon>Halieaceae</taxon>
        <taxon>Halioglobus</taxon>
    </lineage>
</organism>
<dbReference type="InterPro" id="IPR001387">
    <property type="entry name" value="Cro/C1-type_HTH"/>
</dbReference>
<evidence type="ECO:0000259" key="1">
    <source>
        <dbReference type="PROSITE" id="PS50943"/>
    </source>
</evidence>
<evidence type="ECO:0000313" key="3">
    <source>
        <dbReference type="Proteomes" id="UP000326287"/>
    </source>
</evidence>
<keyword evidence="3" id="KW-1185">Reference proteome</keyword>
<sequence length="74" mass="8419">MISLRLKAVMAAYSEQSNERMTYERLAQRTGLSKATLESLGTRNAYNTSLKTVDKICKALQCTPEELLEYKNDQ</sequence>
<dbReference type="GO" id="GO:0003677">
    <property type="term" value="F:DNA binding"/>
    <property type="evidence" value="ECO:0007669"/>
    <property type="project" value="InterPro"/>
</dbReference>
<dbReference type="Proteomes" id="UP000326287">
    <property type="component" value="Chromosome"/>
</dbReference>
<dbReference type="SUPFAM" id="SSF47413">
    <property type="entry name" value="lambda repressor-like DNA-binding domains"/>
    <property type="match status" value="1"/>
</dbReference>
<dbReference type="InterPro" id="IPR010982">
    <property type="entry name" value="Lambda_DNA-bd_dom_sf"/>
</dbReference>
<accession>A0A5P9NIJ7</accession>
<dbReference type="PANTHER" id="PTHR37301">
    <property type="entry name" value="DNA-BINDING PROTEIN-RELATED"/>
    <property type="match status" value="1"/>
</dbReference>
<dbReference type="Gene3D" id="1.10.260.40">
    <property type="entry name" value="lambda repressor-like DNA-binding domains"/>
    <property type="match status" value="1"/>
</dbReference>
<protein>
    <submittedName>
        <fullName evidence="2">XRE family transcriptional regulator</fullName>
    </submittedName>
</protein>
<dbReference type="Pfam" id="PF13443">
    <property type="entry name" value="HTH_26"/>
    <property type="match status" value="1"/>
</dbReference>
<reference evidence="2 3" key="1">
    <citation type="submission" date="2019-02" db="EMBL/GenBank/DDBJ databases">
        <authorList>
            <person name="Li S.-H."/>
        </authorList>
    </citation>
    <scope>NUCLEOTIDE SEQUENCE [LARGE SCALE GENOMIC DNA]</scope>
    <source>
        <strain evidence="2 3">IMCC14385</strain>
    </source>
</reference>
<dbReference type="AlphaFoldDB" id="A0A5P9NIJ7"/>
<name>A0A5P9NIJ7_9GAMM</name>
<proteinExistence type="predicted"/>
<dbReference type="PROSITE" id="PS50943">
    <property type="entry name" value="HTH_CROC1"/>
    <property type="match status" value="1"/>
</dbReference>
<dbReference type="SMART" id="SM00530">
    <property type="entry name" value="HTH_XRE"/>
    <property type="match status" value="1"/>
</dbReference>
<dbReference type="PANTHER" id="PTHR37301:SF1">
    <property type="entry name" value="DNA-BINDING PROTEIN"/>
    <property type="match status" value="1"/>
</dbReference>
<dbReference type="EMBL" id="CP036422">
    <property type="protein sequence ID" value="QFU75346.1"/>
    <property type="molecule type" value="Genomic_DNA"/>
</dbReference>
<feature type="domain" description="HTH cro/C1-type" evidence="1">
    <location>
        <begin position="43"/>
        <end position="67"/>
    </location>
</feature>